<dbReference type="InterPro" id="IPR050111">
    <property type="entry name" value="C-type_lectin/snaclec_domain"/>
</dbReference>
<dbReference type="Proteomes" id="UP001652700">
    <property type="component" value="Unplaced"/>
</dbReference>
<keyword evidence="1" id="KW-0732">Signal</keyword>
<evidence type="ECO:0000256" key="1">
    <source>
        <dbReference type="SAM" id="SignalP"/>
    </source>
</evidence>
<accession>A0ABM5K459</accession>
<name>A0ABM5K459_DIAVI</name>
<keyword evidence="4" id="KW-1185">Reference proteome</keyword>
<dbReference type="Pfam" id="PF00059">
    <property type="entry name" value="Lectin_C"/>
    <property type="match status" value="1"/>
</dbReference>
<dbReference type="InterPro" id="IPR001304">
    <property type="entry name" value="C-type_lectin-like"/>
</dbReference>
<organism evidence="3 4">
    <name type="scientific">Diabrotica virgifera virgifera</name>
    <name type="common">western corn rootworm</name>
    <dbReference type="NCBI Taxonomy" id="50390"/>
    <lineage>
        <taxon>Eukaryota</taxon>
        <taxon>Metazoa</taxon>
        <taxon>Ecdysozoa</taxon>
        <taxon>Arthropoda</taxon>
        <taxon>Hexapoda</taxon>
        <taxon>Insecta</taxon>
        <taxon>Pterygota</taxon>
        <taxon>Neoptera</taxon>
        <taxon>Endopterygota</taxon>
        <taxon>Coleoptera</taxon>
        <taxon>Polyphaga</taxon>
        <taxon>Cucujiformia</taxon>
        <taxon>Chrysomeloidea</taxon>
        <taxon>Chrysomelidae</taxon>
        <taxon>Galerucinae</taxon>
        <taxon>Diabroticina</taxon>
        <taxon>Diabroticites</taxon>
        <taxon>Diabrotica</taxon>
    </lineage>
</organism>
<feature type="chain" id="PRO_5046057611" description="C-type lectin domain-containing protein" evidence="1">
    <location>
        <begin position="24"/>
        <end position="195"/>
    </location>
</feature>
<dbReference type="Gene3D" id="3.10.100.10">
    <property type="entry name" value="Mannose-Binding Protein A, subunit A"/>
    <property type="match status" value="1"/>
</dbReference>
<protein>
    <recommendedName>
        <fullName evidence="2">C-type lectin domain-containing protein</fullName>
    </recommendedName>
</protein>
<sequence length="195" mass="22291">MANKSSMILFLCVLIWKENTVEGNVQNLPTIHLVQNANPAIPNLITFGNSVYYIAHTFEGSWLEATLHCKSFNMDLVSIETQEENNFLYQKMKEYFGNSPALEFWSSAAKVQNRWVWMGKGRPINYTNWYPNQPDNSENNENRIQVNYEWANGVRWNDRNENNGRLHALCEAEIGRTVAEIVGAACNATNSVPTL</sequence>
<dbReference type="InterPro" id="IPR016187">
    <property type="entry name" value="CTDL_fold"/>
</dbReference>
<evidence type="ECO:0000313" key="3">
    <source>
        <dbReference type="EnsemblMetazoa" id="XP_050504971.1"/>
    </source>
</evidence>
<dbReference type="GeneID" id="114324393"/>
<dbReference type="PANTHER" id="PTHR22803">
    <property type="entry name" value="MANNOSE, PHOSPHOLIPASE, LECTIN RECEPTOR RELATED"/>
    <property type="match status" value="1"/>
</dbReference>
<dbReference type="InterPro" id="IPR016186">
    <property type="entry name" value="C-type_lectin-like/link_sf"/>
</dbReference>
<evidence type="ECO:0000259" key="2">
    <source>
        <dbReference type="PROSITE" id="PS50041"/>
    </source>
</evidence>
<dbReference type="EnsemblMetazoa" id="XM_050649014.1">
    <property type="protein sequence ID" value="XP_050504971.1"/>
    <property type="gene ID" value="LOC114324393"/>
</dbReference>
<feature type="domain" description="C-type lectin" evidence="2">
    <location>
        <begin position="47"/>
        <end position="160"/>
    </location>
</feature>
<dbReference type="SUPFAM" id="SSF56436">
    <property type="entry name" value="C-type lectin-like"/>
    <property type="match status" value="1"/>
</dbReference>
<dbReference type="SMART" id="SM00034">
    <property type="entry name" value="CLECT"/>
    <property type="match status" value="1"/>
</dbReference>
<dbReference type="RefSeq" id="XP_050504971.1">
    <property type="nucleotide sequence ID" value="XM_050649014.1"/>
</dbReference>
<reference evidence="3" key="1">
    <citation type="submission" date="2025-05" db="UniProtKB">
        <authorList>
            <consortium name="EnsemblMetazoa"/>
        </authorList>
    </citation>
    <scope>IDENTIFICATION</scope>
</reference>
<dbReference type="PROSITE" id="PS50041">
    <property type="entry name" value="C_TYPE_LECTIN_2"/>
    <property type="match status" value="1"/>
</dbReference>
<feature type="signal peptide" evidence="1">
    <location>
        <begin position="1"/>
        <end position="23"/>
    </location>
</feature>
<proteinExistence type="predicted"/>
<evidence type="ECO:0000313" key="4">
    <source>
        <dbReference type="Proteomes" id="UP001652700"/>
    </source>
</evidence>